<dbReference type="InterPro" id="IPR005532">
    <property type="entry name" value="SUMF_dom"/>
</dbReference>
<dbReference type="Gene3D" id="3.40.50.300">
    <property type="entry name" value="P-loop containing nucleotide triphosphate hydrolases"/>
    <property type="match status" value="1"/>
</dbReference>
<sequence length="1069" mass="116528">MTQRRDELHAELAELDDVIAALAPGSPVRLRQEAKRDRVRAALAALTGDPPPAPVPPPASVDQSRQAGGLSLGAANTIQGGVTTGDVIAGDKHAQQIGTVHTEGTAFVATQQTIVCFYGPHPPGDAQALLTDYLVYVANECSTMRLQRIAGQRQTGREQPAVPELRLQAVYTSLTTDGPPVVRLRTTATVGRVRQLIERLEQTPRSPEAVAPERVIAVGITGLDGRMDAALGAERRGRAGLDVAGGLDLPATTVVDVTLTRAELALEALARQRRLVLLGEPGSGKSTVLRYLAALLAQRACGVRPRLAGWADDATPVPILVPLAQVAEHLAHASTPDAALWQTLGAILDAQGLRAGLRDALSEALRRDGVILLCDGLDELSAEGGTASPRSLVAQAVQRLGMRTQARIVVTSRVLPYQSATTWQLPAAEGWQVRTISPLAFGQVQTFVQAWFRALTALDPDLTVAAAAQTAATLLDHLAARPALAPLVRSPLLLTMLTLLHDHDQVPDDEVELYEQCVLLLLDRWEPVRQPGLKRPGLLERLGQPPGLTLARLRDPLHQLAYEAHREGRGDEGRGIISDDLLHGRLVKFFDRLGVAEPLATYKTFKAVLAEEAGLLVARGDDAFAFPHLSFQEYLAACYLADQEAMRDLAYAVWQSEDRERWRTVLVLLAGRLAAQGKAPKDGFLWLKQLWATSRGGQVKPDAQRHQDTRMAVLTYQGMGGRVAFAASYHLDLDDDIERPLRQAMVALLNAPAATVPPRDRLIIGRVLGELGDPRFPVTLAAWQASLAHLAQRTTVLTAHGEHYWRFVPGGRYQIGGWDDGAAVAHELAPFWIARYPVTVAQYEAFVAEGYGDAAERWWTPEGWQWKQRNNEQQPWRWDDPDYNGANQPVSGVTWYEATAFCAWLSERLADVLPNGFTLRLPTEAMWEVAAACAGPAERRRYPWGDTAPTPEQAVYDVWQRNAPAPVGLCPAGAAACGALDMVGNVWEWARSSYRAYPDEAAQEVKDFTLYDGDVPLRGSSYYGDSTYVRCGARYGYHPASAGDLRGFRVVAAPLVRMDAWMGHPDLLM</sequence>
<dbReference type="PANTHER" id="PTHR23150">
    <property type="entry name" value="SULFATASE MODIFYING FACTOR 1, 2"/>
    <property type="match status" value="1"/>
</dbReference>
<dbReference type="InterPro" id="IPR051043">
    <property type="entry name" value="Sulfatase_Mod_Factor_Kinase"/>
</dbReference>
<dbReference type="InterPro" id="IPR003593">
    <property type="entry name" value="AAA+_ATPase"/>
</dbReference>
<dbReference type="RefSeq" id="WP_097654589.1">
    <property type="nucleotide sequence ID" value="NZ_LYXE01000156.1"/>
</dbReference>
<feature type="domain" description="NACHT" evidence="2">
    <location>
        <begin position="273"/>
        <end position="413"/>
    </location>
</feature>
<dbReference type="InterPro" id="IPR016187">
    <property type="entry name" value="CTDL_fold"/>
</dbReference>
<dbReference type="Pfam" id="PF13191">
    <property type="entry name" value="AAA_16"/>
    <property type="match status" value="1"/>
</dbReference>
<dbReference type="Gene3D" id="3.90.1580.10">
    <property type="entry name" value="paralog of FGE (formylglycine-generating enzyme)"/>
    <property type="match status" value="1"/>
</dbReference>
<dbReference type="PROSITE" id="PS50837">
    <property type="entry name" value="NACHT"/>
    <property type="match status" value="1"/>
</dbReference>
<dbReference type="EMBL" id="LYXE01000156">
    <property type="protein sequence ID" value="PDV97315.1"/>
    <property type="molecule type" value="Genomic_DNA"/>
</dbReference>
<keyword evidence="4" id="KW-1185">Reference proteome</keyword>
<organism evidence="3 4">
    <name type="scientific">Candidatus Chloroploca asiatica</name>
    <dbReference type="NCBI Taxonomy" id="1506545"/>
    <lineage>
        <taxon>Bacteria</taxon>
        <taxon>Bacillati</taxon>
        <taxon>Chloroflexota</taxon>
        <taxon>Chloroflexia</taxon>
        <taxon>Chloroflexales</taxon>
        <taxon>Chloroflexineae</taxon>
        <taxon>Oscillochloridaceae</taxon>
        <taxon>Candidatus Chloroploca</taxon>
    </lineage>
</organism>
<evidence type="ECO:0000313" key="4">
    <source>
        <dbReference type="Proteomes" id="UP000220922"/>
    </source>
</evidence>
<dbReference type="InterPro" id="IPR041664">
    <property type="entry name" value="AAA_16"/>
</dbReference>
<dbReference type="InterPro" id="IPR027417">
    <property type="entry name" value="P-loop_NTPase"/>
</dbReference>
<gene>
    <name evidence="3" type="ORF">A9Q02_19015</name>
</gene>
<evidence type="ECO:0000313" key="3">
    <source>
        <dbReference type="EMBL" id="PDV97315.1"/>
    </source>
</evidence>
<feature type="region of interest" description="Disordered" evidence="1">
    <location>
        <begin position="45"/>
        <end position="66"/>
    </location>
</feature>
<dbReference type="InterPro" id="IPR007111">
    <property type="entry name" value="NACHT_NTPase"/>
</dbReference>
<proteinExistence type="predicted"/>
<protein>
    <recommendedName>
        <fullName evidence="2">NACHT domain-containing protein</fullName>
    </recommendedName>
</protein>
<accession>A0A2H3KHN9</accession>
<comment type="caution">
    <text evidence="3">The sequence shown here is derived from an EMBL/GenBank/DDBJ whole genome shotgun (WGS) entry which is preliminary data.</text>
</comment>
<evidence type="ECO:0000256" key="1">
    <source>
        <dbReference type="SAM" id="MobiDB-lite"/>
    </source>
</evidence>
<dbReference type="SUPFAM" id="SSF56436">
    <property type="entry name" value="C-type lectin-like"/>
    <property type="match status" value="1"/>
</dbReference>
<name>A0A2H3KHN9_9CHLR</name>
<dbReference type="Proteomes" id="UP000220922">
    <property type="component" value="Unassembled WGS sequence"/>
</dbReference>
<dbReference type="SUPFAM" id="SSF52540">
    <property type="entry name" value="P-loop containing nucleoside triphosphate hydrolases"/>
    <property type="match status" value="1"/>
</dbReference>
<dbReference type="InterPro" id="IPR042095">
    <property type="entry name" value="SUMF_sf"/>
</dbReference>
<dbReference type="AlphaFoldDB" id="A0A2H3KHN9"/>
<dbReference type="Pfam" id="PF03781">
    <property type="entry name" value="FGE-sulfatase"/>
    <property type="match status" value="1"/>
</dbReference>
<feature type="compositionally biased region" description="Pro residues" evidence="1">
    <location>
        <begin position="49"/>
        <end position="59"/>
    </location>
</feature>
<dbReference type="OrthoDB" id="134770at2"/>
<reference evidence="3 4" key="1">
    <citation type="submission" date="2016-05" db="EMBL/GenBank/DDBJ databases">
        <authorList>
            <person name="Lavstsen T."/>
            <person name="Jespersen J.S."/>
        </authorList>
    </citation>
    <scope>NUCLEOTIDE SEQUENCE [LARGE SCALE GENOMIC DNA]</scope>
    <source>
        <strain evidence="3 4">B7-9</strain>
    </source>
</reference>
<dbReference type="SMART" id="SM00382">
    <property type="entry name" value="AAA"/>
    <property type="match status" value="1"/>
</dbReference>
<evidence type="ECO:0000259" key="2">
    <source>
        <dbReference type="PROSITE" id="PS50837"/>
    </source>
</evidence>